<dbReference type="Proteomes" id="UP001056778">
    <property type="component" value="Chromosome 3"/>
</dbReference>
<proteinExistence type="predicted"/>
<gene>
    <name evidence="1" type="ORF">MML48_3g00011237</name>
</gene>
<name>A0ACB9TBV2_HOLOL</name>
<evidence type="ECO:0000313" key="1">
    <source>
        <dbReference type="EMBL" id="KAI4464278.1"/>
    </source>
</evidence>
<dbReference type="EMBL" id="CM043017">
    <property type="protein sequence ID" value="KAI4464278.1"/>
    <property type="molecule type" value="Genomic_DNA"/>
</dbReference>
<comment type="caution">
    <text evidence="1">The sequence shown here is derived from an EMBL/GenBank/DDBJ whole genome shotgun (WGS) entry which is preliminary data.</text>
</comment>
<accession>A0ACB9TBV2</accession>
<evidence type="ECO:0000313" key="2">
    <source>
        <dbReference type="Proteomes" id="UP001056778"/>
    </source>
</evidence>
<protein>
    <submittedName>
        <fullName evidence="1">Ef-hand domain c-terminal containing protein</fullName>
    </submittedName>
</protein>
<sequence length="524" mass="60851">MSNKGKYIDRAPIICAAGLPCDRKENAKDCLQYYRIVDKIDAVKHDLHIEEKEKFPFHPQRSVNTRHPGIYIETKDLIRPKPVTRYETVINDLKETTFVSHWDQELGKTRDSGGAFPEGMDVENTTFDHGVAELVNPKKSHFEVLFDSQEYHDMYRKSHNDYNPSERIDRGYLKPAFDPDKRYGMTTIYDPKGIWVKCATTWHLNDPLETANVIQSDYAEKSKPILGKALSPNKNINKVPKDYRFGKSCVREMCGVLELLRDPTCHPCRIKRELYYWIASLNKLRDYIKRRRNKFIDLKEIQDKLVFYDKEKTGWLPVGTLIQICQCFNVWLDKNIIRLATLLEIIRDDKIDYNEFLTLIDVNKPCPQLMTIKDVRTGNMYYTTTNMAAMEDRCFIDNSDMRPAGLPTIRTDIGRPRPLAGQCKADIESLGQETNANAVINPSIFTNYGLSHRDFCLPRQPEYIRRLFENTGYEFPGDTFDKLWKIGVDLDKTGLVCIDTFKQLIAETLPPPKLKTVKENKCQY</sequence>
<organism evidence="1 2">
    <name type="scientific">Holotrichia oblita</name>
    <name type="common">Chafer beetle</name>
    <dbReference type="NCBI Taxonomy" id="644536"/>
    <lineage>
        <taxon>Eukaryota</taxon>
        <taxon>Metazoa</taxon>
        <taxon>Ecdysozoa</taxon>
        <taxon>Arthropoda</taxon>
        <taxon>Hexapoda</taxon>
        <taxon>Insecta</taxon>
        <taxon>Pterygota</taxon>
        <taxon>Neoptera</taxon>
        <taxon>Endopterygota</taxon>
        <taxon>Coleoptera</taxon>
        <taxon>Polyphaga</taxon>
        <taxon>Scarabaeiformia</taxon>
        <taxon>Scarabaeidae</taxon>
        <taxon>Melolonthinae</taxon>
        <taxon>Holotrichia</taxon>
    </lineage>
</organism>
<keyword evidence="2" id="KW-1185">Reference proteome</keyword>
<reference evidence="1" key="1">
    <citation type="submission" date="2022-04" db="EMBL/GenBank/DDBJ databases">
        <title>Chromosome-scale genome assembly of Holotrichia oblita Faldermann.</title>
        <authorList>
            <person name="Rongchong L."/>
        </authorList>
    </citation>
    <scope>NUCLEOTIDE SEQUENCE</scope>
    <source>
        <strain evidence="1">81SQS9</strain>
    </source>
</reference>